<name>A0A423TNI7_PENVA</name>
<accession>A0A423TNI7</accession>
<evidence type="ECO:0000256" key="2">
    <source>
        <dbReference type="SAM" id="Phobius"/>
    </source>
</evidence>
<feature type="transmembrane region" description="Helical" evidence="2">
    <location>
        <begin position="6"/>
        <end position="31"/>
    </location>
</feature>
<proteinExistence type="predicted"/>
<organism evidence="3 4">
    <name type="scientific">Penaeus vannamei</name>
    <name type="common">Whiteleg shrimp</name>
    <name type="synonym">Litopenaeus vannamei</name>
    <dbReference type="NCBI Taxonomy" id="6689"/>
    <lineage>
        <taxon>Eukaryota</taxon>
        <taxon>Metazoa</taxon>
        <taxon>Ecdysozoa</taxon>
        <taxon>Arthropoda</taxon>
        <taxon>Crustacea</taxon>
        <taxon>Multicrustacea</taxon>
        <taxon>Malacostraca</taxon>
        <taxon>Eumalacostraca</taxon>
        <taxon>Eucarida</taxon>
        <taxon>Decapoda</taxon>
        <taxon>Dendrobranchiata</taxon>
        <taxon>Penaeoidea</taxon>
        <taxon>Penaeidae</taxon>
        <taxon>Penaeus</taxon>
    </lineage>
</organism>
<dbReference type="AlphaFoldDB" id="A0A423TNI7"/>
<keyword evidence="2" id="KW-0472">Membrane</keyword>
<gene>
    <name evidence="3" type="ORF">C7M84_003294</name>
</gene>
<feature type="region of interest" description="Disordered" evidence="1">
    <location>
        <begin position="399"/>
        <end position="418"/>
    </location>
</feature>
<reference evidence="3 4" key="2">
    <citation type="submission" date="2019-01" db="EMBL/GenBank/DDBJ databases">
        <title>The decoding of complex shrimp genome reveals the adaptation for benthos swimmer, frequently molting mechanism and breeding impact on genome.</title>
        <authorList>
            <person name="Sun Y."/>
            <person name="Gao Y."/>
            <person name="Yu Y."/>
        </authorList>
    </citation>
    <scope>NUCLEOTIDE SEQUENCE [LARGE SCALE GENOMIC DNA]</scope>
    <source>
        <tissue evidence="3">Muscle</tissue>
    </source>
</reference>
<evidence type="ECO:0000313" key="3">
    <source>
        <dbReference type="EMBL" id="ROT78013.1"/>
    </source>
</evidence>
<keyword evidence="2" id="KW-1133">Transmembrane helix</keyword>
<evidence type="ECO:0000256" key="1">
    <source>
        <dbReference type="SAM" id="MobiDB-lite"/>
    </source>
</evidence>
<comment type="caution">
    <text evidence="3">The sequence shown here is derived from an EMBL/GenBank/DDBJ whole genome shotgun (WGS) entry which is preliminary data.</text>
</comment>
<dbReference type="Proteomes" id="UP000283509">
    <property type="component" value="Unassembled WGS sequence"/>
</dbReference>
<reference evidence="3 4" key="1">
    <citation type="submission" date="2018-04" db="EMBL/GenBank/DDBJ databases">
        <authorList>
            <person name="Zhang X."/>
            <person name="Yuan J."/>
            <person name="Li F."/>
            <person name="Xiang J."/>
        </authorList>
    </citation>
    <scope>NUCLEOTIDE SEQUENCE [LARGE SCALE GENOMIC DNA]</scope>
    <source>
        <tissue evidence="3">Muscle</tissue>
    </source>
</reference>
<dbReference type="EMBL" id="QCYY01001449">
    <property type="protein sequence ID" value="ROT78013.1"/>
    <property type="molecule type" value="Genomic_DNA"/>
</dbReference>
<sequence>MALCIYALPSLLASLLLSLTPILLHFLFLTLPYPPIPTPLLSLCRSVYLVFPSLSPSSIAYLAPTLHLSIPTHPSPPGPRLPLSLPVPLPLACSLVPSSSSPLSPCFPFPSLPLPLVSPVPLPSSCPSLSPCPLPLVFPSPSPPSPPPEMDDSGRGNSARVAIWAHDDAIRRIPGFYAVPVNRKVFRAYSYIILYPFFPSPFLSSLPSSSFLPILFPVSPPSFPPLILFLLFPSFRVSLPLFLPPHFIHPFPPFSSSHPSHSLSPFSSLLPSSLPLPHLSSLPFLPHSLSSLPSLPPPPLSLPFVPPFPLFTTFRPSLSYLIPFPLSLPSLLSLPPLQIPFTVPRRGARVAHRPVRSALPSVPRRPPFFVMGRRNGISWPSNAATLYIVCVCGVGGRGTNRGRGRGESNHPSAYHIKEDTSRGGIDADKLAFF</sequence>
<protein>
    <submittedName>
        <fullName evidence="3">Uncharacterized protein</fullName>
    </submittedName>
</protein>
<keyword evidence="2" id="KW-0812">Transmembrane</keyword>
<keyword evidence="4" id="KW-1185">Reference proteome</keyword>
<evidence type="ECO:0000313" key="4">
    <source>
        <dbReference type="Proteomes" id="UP000283509"/>
    </source>
</evidence>